<keyword evidence="6" id="KW-1185">Reference proteome</keyword>
<keyword evidence="2" id="KW-0539">Nucleus</keyword>
<accession>A0A6A6R2B2</accession>
<dbReference type="InterPro" id="IPR021858">
    <property type="entry name" value="Fun_TF"/>
</dbReference>
<gene>
    <name evidence="5" type="ORF">BU16DRAFT_483462</name>
</gene>
<dbReference type="SUPFAM" id="SSF57701">
    <property type="entry name" value="Zn2/Cys6 DNA-binding domain"/>
    <property type="match status" value="1"/>
</dbReference>
<organism evidence="5 6">
    <name type="scientific">Lophium mytilinum</name>
    <dbReference type="NCBI Taxonomy" id="390894"/>
    <lineage>
        <taxon>Eukaryota</taxon>
        <taxon>Fungi</taxon>
        <taxon>Dikarya</taxon>
        <taxon>Ascomycota</taxon>
        <taxon>Pezizomycotina</taxon>
        <taxon>Dothideomycetes</taxon>
        <taxon>Pleosporomycetidae</taxon>
        <taxon>Mytilinidiales</taxon>
        <taxon>Mytilinidiaceae</taxon>
        <taxon>Lophium</taxon>
    </lineage>
</organism>
<dbReference type="PANTHER" id="PTHR37534:SF2">
    <property type="entry name" value="N-ACETYLTRANSFERASE DOMAIN-CONTAINING PROTEIN"/>
    <property type="match status" value="1"/>
</dbReference>
<evidence type="ECO:0000259" key="4">
    <source>
        <dbReference type="PROSITE" id="PS50048"/>
    </source>
</evidence>
<feature type="region of interest" description="Disordered" evidence="3">
    <location>
        <begin position="104"/>
        <end position="163"/>
    </location>
</feature>
<dbReference type="OrthoDB" id="407832at2759"/>
<evidence type="ECO:0000256" key="2">
    <source>
        <dbReference type="ARBA" id="ARBA00023242"/>
    </source>
</evidence>
<dbReference type="SMART" id="SM00066">
    <property type="entry name" value="GAL4"/>
    <property type="match status" value="1"/>
</dbReference>
<dbReference type="InterPro" id="IPR036864">
    <property type="entry name" value="Zn2-C6_fun-type_DNA-bd_sf"/>
</dbReference>
<sequence length="633" mass="70796">MPRDRAMSNSTPRTRTGCQSCRVRHLKCDEQRPSCSRCLKSGIDCVRGYNIRFRHGANPSVANQKGSGLTKCDYDFAENQPWCRTTHTLSFVDETQELVNIYDRDSEPENTNNAATPAEWNGSVRSAPDSFMVPTPSATSHPTPLKTNSIDTPNTFDIPSPAKRRKLDSPFNFSDVFHNSPDSNSRLVSSPVASHHRLRDSFSTTSGHEPFRDILNGADSFEPLEPTDSHCSDFATGYSAVSETLARIYLETPAWPLQDRHEAHLMRYFIDNLATSFDLCDPDRHFALVVPQRAAVCPTLLNAIFAASARHLSRVCEFDPYVADRYHQECLKHLIPMLNDTAAIMDENLLAATVILRFLEEVEVPVSGTDTQSHLIGTHIFISAQESSTVLGGLRQAAFWVGLRQEVYMAFVNQRSILPALSHCNIDRSFEPASDCVWANRIVVFCADVLRYCFGDTENSTNRDSVATYNQLVEYSQEWAAYKPDSFRPIFYREAKRVAGPAGADASGFFPEVWLLSDSVVTGLQHYHLARILLTAHNPKVPRLGPAQRAALRIMDEEIKTDVRTLCGMAESNSKTPPNYVTASMAIAMAGDRFTERAEQEALLDIILKTEKIHAWPTSTAQTHLKEAWGWAE</sequence>
<dbReference type="PROSITE" id="PS00463">
    <property type="entry name" value="ZN2_CY6_FUNGAL_1"/>
    <property type="match status" value="1"/>
</dbReference>
<dbReference type="Gene3D" id="4.10.240.10">
    <property type="entry name" value="Zn(2)-C6 fungal-type DNA-binding domain"/>
    <property type="match status" value="1"/>
</dbReference>
<dbReference type="PANTHER" id="PTHR37534">
    <property type="entry name" value="TRANSCRIPTIONAL ACTIVATOR PROTEIN UGA3"/>
    <property type="match status" value="1"/>
</dbReference>
<proteinExistence type="predicted"/>
<protein>
    <recommendedName>
        <fullName evidence="4">Zn(2)-C6 fungal-type domain-containing protein</fullName>
    </recommendedName>
</protein>
<dbReference type="GO" id="GO:0000981">
    <property type="term" value="F:DNA-binding transcription factor activity, RNA polymerase II-specific"/>
    <property type="evidence" value="ECO:0007669"/>
    <property type="project" value="InterPro"/>
</dbReference>
<dbReference type="GO" id="GO:0045944">
    <property type="term" value="P:positive regulation of transcription by RNA polymerase II"/>
    <property type="evidence" value="ECO:0007669"/>
    <property type="project" value="TreeGrafter"/>
</dbReference>
<comment type="subcellular location">
    <subcellularLocation>
        <location evidence="1">Nucleus</location>
    </subcellularLocation>
</comment>
<dbReference type="CDD" id="cd00067">
    <property type="entry name" value="GAL4"/>
    <property type="match status" value="1"/>
</dbReference>
<evidence type="ECO:0000313" key="5">
    <source>
        <dbReference type="EMBL" id="KAF2498070.1"/>
    </source>
</evidence>
<feature type="domain" description="Zn(2)-C6 fungal-type" evidence="4">
    <location>
        <begin position="17"/>
        <end position="47"/>
    </location>
</feature>
<dbReference type="Pfam" id="PF11951">
    <property type="entry name" value="Fungal_trans_2"/>
    <property type="match status" value="1"/>
</dbReference>
<dbReference type="InterPro" id="IPR001138">
    <property type="entry name" value="Zn2Cys6_DnaBD"/>
</dbReference>
<dbReference type="PROSITE" id="PS50048">
    <property type="entry name" value="ZN2_CY6_FUNGAL_2"/>
    <property type="match status" value="1"/>
</dbReference>
<dbReference type="Pfam" id="PF00172">
    <property type="entry name" value="Zn_clus"/>
    <property type="match status" value="1"/>
</dbReference>
<reference evidence="5" key="1">
    <citation type="journal article" date="2020" name="Stud. Mycol.">
        <title>101 Dothideomycetes genomes: a test case for predicting lifestyles and emergence of pathogens.</title>
        <authorList>
            <person name="Haridas S."/>
            <person name="Albert R."/>
            <person name="Binder M."/>
            <person name="Bloem J."/>
            <person name="Labutti K."/>
            <person name="Salamov A."/>
            <person name="Andreopoulos B."/>
            <person name="Baker S."/>
            <person name="Barry K."/>
            <person name="Bills G."/>
            <person name="Bluhm B."/>
            <person name="Cannon C."/>
            <person name="Castanera R."/>
            <person name="Culley D."/>
            <person name="Daum C."/>
            <person name="Ezra D."/>
            <person name="Gonzalez J."/>
            <person name="Henrissat B."/>
            <person name="Kuo A."/>
            <person name="Liang C."/>
            <person name="Lipzen A."/>
            <person name="Lutzoni F."/>
            <person name="Magnuson J."/>
            <person name="Mondo S."/>
            <person name="Nolan M."/>
            <person name="Ohm R."/>
            <person name="Pangilinan J."/>
            <person name="Park H.-J."/>
            <person name="Ramirez L."/>
            <person name="Alfaro M."/>
            <person name="Sun H."/>
            <person name="Tritt A."/>
            <person name="Yoshinaga Y."/>
            <person name="Zwiers L.-H."/>
            <person name="Turgeon B."/>
            <person name="Goodwin S."/>
            <person name="Spatafora J."/>
            <person name="Crous P."/>
            <person name="Grigoriev I."/>
        </authorList>
    </citation>
    <scope>NUCLEOTIDE SEQUENCE</scope>
    <source>
        <strain evidence="5">CBS 269.34</strain>
    </source>
</reference>
<evidence type="ECO:0000256" key="1">
    <source>
        <dbReference type="ARBA" id="ARBA00004123"/>
    </source>
</evidence>
<dbReference type="Proteomes" id="UP000799750">
    <property type="component" value="Unassembled WGS sequence"/>
</dbReference>
<dbReference type="EMBL" id="MU004186">
    <property type="protein sequence ID" value="KAF2498070.1"/>
    <property type="molecule type" value="Genomic_DNA"/>
</dbReference>
<name>A0A6A6R2B2_9PEZI</name>
<dbReference type="GO" id="GO:0008270">
    <property type="term" value="F:zinc ion binding"/>
    <property type="evidence" value="ECO:0007669"/>
    <property type="project" value="InterPro"/>
</dbReference>
<dbReference type="AlphaFoldDB" id="A0A6A6R2B2"/>
<feature type="compositionally biased region" description="Polar residues" evidence="3">
    <location>
        <begin position="136"/>
        <end position="157"/>
    </location>
</feature>
<evidence type="ECO:0000256" key="3">
    <source>
        <dbReference type="SAM" id="MobiDB-lite"/>
    </source>
</evidence>
<dbReference type="GO" id="GO:0005634">
    <property type="term" value="C:nucleus"/>
    <property type="evidence" value="ECO:0007669"/>
    <property type="project" value="UniProtKB-SubCell"/>
</dbReference>
<evidence type="ECO:0000313" key="6">
    <source>
        <dbReference type="Proteomes" id="UP000799750"/>
    </source>
</evidence>
<dbReference type="GO" id="GO:0000976">
    <property type="term" value="F:transcription cis-regulatory region binding"/>
    <property type="evidence" value="ECO:0007669"/>
    <property type="project" value="TreeGrafter"/>
</dbReference>